<dbReference type="EMBL" id="RCSW01000017">
    <property type="protein sequence ID" value="KAF7935432.1"/>
    <property type="molecule type" value="Genomic_DNA"/>
</dbReference>
<name>A0A9P5M2R9_9HELO</name>
<evidence type="ECO:0000313" key="1">
    <source>
        <dbReference type="EMBL" id="KAF7935432.1"/>
    </source>
</evidence>
<gene>
    <name evidence="1" type="ORF">EAE97_008339</name>
</gene>
<dbReference type="AlphaFoldDB" id="A0A9P5M2R9"/>
<accession>A0A9P5M2R9</accession>
<organism evidence="1 2">
    <name type="scientific">Botrytis byssoidea</name>
    <dbReference type="NCBI Taxonomy" id="139641"/>
    <lineage>
        <taxon>Eukaryota</taxon>
        <taxon>Fungi</taxon>
        <taxon>Dikarya</taxon>
        <taxon>Ascomycota</taxon>
        <taxon>Pezizomycotina</taxon>
        <taxon>Leotiomycetes</taxon>
        <taxon>Helotiales</taxon>
        <taxon>Sclerotiniaceae</taxon>
        <taxon>Botrytis</taxon>
    </lineage>
</organism>
<evidence type="ECO:0000313" key="2">
    <source>
        <dbReference type="Proteomes" id="UP000710849"/>
    </source>
</evidence>
<proteinExistence type="predicted"/>
<protein>
    <submittedName>
        <fullName evidence="1">Uncharacterized protein</fullName>
    </submittedName>
</protein>
<comment type="caution">
    <text evidence="1">The sequence shown here is derived from an EMBL/GenBank/DDBJ whole genome shotgun (WGS) entry which is preliminary data.</text>
</comment>
<reference evidence="1 2" key="1">
    <citation type="journal article" date="2020" name="Genome Biol. Evol.">
        <title>Comparative genomics of Sclerotiniaceae.</title>
        <authorList>
            <person name="Valero Jimenez C.A."/>
            <person name="Steentjes M."/>
            <person name="Scholten O.E."/>
            <person name="Van Kan J.A.L."/>
        </authorList>
    </citation>
    <scope>NUCLEOTIDE SEQUENCE [LARGE SCALE GENOMIC DNA]</scope>
    <source>
        <strain evidence="1 2">MUCL 94</strain>
    </source>
</reference>
<keyword evidence="2" id="KW-1185">Reference proteome</keyword>
<dbReference type="GeneID" id="62151927"/>
<sequence length="116" mass="13064">MFPRKADSLMGNGSGHHGKMVGEVLVQSKCGPQIGRKQFEDGEAEDAIEPKKLDPSHIRKVGYFGVVDKHDGGFGRRKLFKIVPYSMNQGSRDEDLRGRRGRCGKRWSTKMEICKE</sequence>
<dbReference type="Proteomes" id="UP000710849">
    <property type="component" value="Unassembled WGS sequence"/>
</dbReference>
<dbReference type="RefSeq" id="XP_038730533.1">
    <property type="nucleotide sequence ID" value="XM_038878853.1"/>
</dbReference>